<keyword evidence="3" id="KW-1185">Reference proteome</keyword>
<dbReference type="InterPro" id="IPR022694">
    <property type="entry name" value="3-OHacyl-CoA_DH"/>
</dbReference>
<keyword evidence="1" id="KW-0560">Oxidoreductase</keyword>
<dbReference type="SUPFAM" id="SSF51735">
    <property type="entry name" value="NAD(P)-binding Rossmann-fold domains"/>
    <property type="match status" value="1"/>
</dbReference>
<protein>
    <submittedName>
        <fullName evidence="2">3-hydroxybutyryl-CoA dehydrogenase</fullName>
    </submittedName>
</protein>
<dbReference type="InterPro" id="IPR008927">
    <property type="entry name" value="6-PGluconate_DH-like_C_sf"/>
</dbReference>
<dbReference type="AlphaFoldDB" id="A0A2K9NRF4"/>
<dbReference type="Gene3D" id="3.40.50.720">
    <property type="entry name" value="NAD(P)-binding Rossmann-like Domain"/>
    <property type="match status" value="1"/>
</dbReference>
<dbReference type="Proteomes" id="UP000235584">
    <property type="component" value="Chromosome"/>
</dbReference>
<dbReference type="GO" id="GO:0008691">
    <property type="term" value="F:3-hydroxybutyryl-CoA dehydrogenase activity"/>
    <property type="evidence" value="ECO:0007669"/>
    <property type="project" value="TreeGrafter"/>
</dbReference>
<dbReference type="InterPro" id="IPR006176">
    <property type="entry name" value="3-OHacyl-CoA_DH_NAD-bd"/>
</dbReference>
<evidence type="ECO:0000256" key="1">
    <source>
        <dbReference type="ARBA" id="ARBA00023002"/>
    </source>
</evidence>
<dbReference type="Gene3D" id="1.10.1040.50">
    <property type="match status" value="1"/>
</dbReference>
<evidence type="ECO:0000313" key="2">
    <source>
        <dbReference type="EMBL" id="AUN98072.1"/>
    </source>
</evidence>
<dbReference type="FunFam" id="3.40.50.720:FF:000009">
    <property type="entry name" value="Fatty oxidation complex, alpha subunit"/>
    <property type="match status" value="1"/>
</dbReference>
<gene>
    <name evidence="2" type="ORF">C0V70_08110</name>
</gene>
<dbReference type="PIRSF" id="PIRSF000105">
    <property type="entry name" value="HCDH"/>
    <property type="match status" value="1"/>
</dbReference>
<dbReference type="SUPFAM" id="SSF48179">
    <property type="entry name" value="6-phosphogluconate dehydrogenase C-terminal domain-like"/>
    <property type="match status" value="1"/>
</dbReference>
<name>A0A2K9NRF4_BACTC</name>
<dbReference type="EMBL" id="CP025704">
    <property type="protein sequence ID" value="AUN98072.1"/>
    <property type="molecule type" value="Genomic_DNA"/>
</dbReference>
<dbReference type="PANTHER" id="PTHR48075:SF5">
    <property type="entry name" value="3-HYDROXYBUTYRYL-COA DEHYDROGENASE"/>
    <property type="match status" value="1"/>
</dbReference>
<dbReference type="PANTHER" id="PTHR48075">
    <property type="entry name" value="3-HYDROXYACYL-COA DEHYDROGENASE FAMILY PROTEIN"/>
    <property type="match status" value="1"/>
</dbReference>
<dbReference type="RefSeq" id="WP_102243363.1">
    <property type="nucleotide sequence ID" value="NZ_CP025704.1"/>
</dbReference>
<dbReference type="GO" id="GO:0006635">
    <property type="term" value="P:fatty acid beta-oxidation"/>
    <property type="evidence" value="ECO:0007669"/>
    <property type="project" value="TreeGrafter"/>
</dbReference>
<accession>A0A2K9NRF4</accession>
<dbReference type="KEGG" id="bsto:C0V70_08110"/>
<evidence type="ECO:0000313" key="3">
    <source>
        <dbReference type="Proteomes" id="UP000235584"/>
    </source>
</evidence>
<dbReference type="Pfam" id="PF02737">
    <property type="entry name" value="3HCDH_N"/>
    <property type="match status" value="1"/>
</dbReference>
<organism evidence="2 3">
    <name type="scientific">Bacteriovorax stolpii</name>
    <name type="common">Bdellovibrio stolpii</name>
    <dbReference type="NCBI Taxonomy" id="960"/>
    <lineage>
        <taxon>Bacteria</taxon>
        <taxon>Pseudomonadati</taxon>
        <taxon>Bdellovibrionota</taxon>
        <taxon>Bacteriovoracia</taxon>
        <taxon>Bacteriovoracales</taxon>
        <taxon>Bacteriovoracaceae</taxon>
        <taxon>Bacteriovorax</taxon>
    </lineage>
</organism>
<proteinExistence type="predicted"/>
<reference evidence="2 3" key="1">
    <citation type="submission" date="2018-01" db="EMBL/GenBank/DDBJ databases">
        <title>Complete genome sequence of Bacteriovorax stolpii DSM12778.</title>
        <authorList>
            <person name="Tang B."/>
            <person name="Chang J."/>
        </authorList>
    </citation>
    <scope>NUCLEOTIDE SEQUENCE [LARGE SCALE GENOMIC DNA]</scope>
    <source>
        <strain evidence="2 3">DSM 12778</strain>
    </source>
</reference>
<dbReference type="GO" id="GO:0070403">
    <property type="term" value="F:NAD+ binding"/>
    <property type="evidence" value="ECO:0007669"/>
    <property type="project" value="InterPro"/>
</dbReference>
<sequence>MDIKNVIVIGTGTMGQGIAQWFLQQNTTVEMVDANYDFALKSMDRIHESLDSLVAKGKLEAALVSDLKKKLSVKKLEEINPKADLVIEAIIEDKEIKKDLFKKLDELMDQNTVLASNTSSFPITEMAKDLSAGRQKKFLGLHFFNPATIMKLVEVINGLETDRSLSQEILKWFNSKGKVACLCGDAPGFIVNRVARNFYGESLRAVGHYDLEKIKEVDTVMREVGGFKMGPFELMDLIGIDVNLSVTESVYRAFFDEPRFKPHRLQKEMVDGKRFGRKTKKGFYIYE</sequence>
<dbReference type="Pfam" id="PF00725">
    <property type="entry name" value="3HCDH"/>
    <property type="match status" value="1"/>
</dbReference>
<dbReference type="InterPro" id="IPR036291">
    <property type="entry name" value="NAD(P)-bd_dom_sf"/>
</dbReference>
<dbReference type="InterPro" id="IPR006108">
    <property type="entry name" value="3HC_DH_C"/>
</dbReference>